<proteinExistence type="predicted"/>
<feature type="domain" description="DZANK-type" evidence="2">
    <location>
        <begin position="3"/>
        <end position="59"/>
    </location>
</feature>
<feature type="transmembrane region" description="Helical" evidence="1">
    <location>
        <begin position="262"/>
        <end position="286"/>
    </location>
</feature>
<feature type="transmembrane region" description="Helical" evidence="1">
    <location>
        <begin position="113"/>
        <end position="135"/>
    </location>
</feature>
<evidence type="ECO:0000313" key="4">
    <source>
        <dbReference type="Proteomes" id="UP000737402"/>
    </source>
</evidence>
<reference evidence="3 4" key="1">
    <citation type="submission" date="2021-01" db="EMBL/GenBank/DDBJ databases">
        <title>Genomic Encyclopedia of Type Strains, Phase IV (KMG-IV): sequencing the most valuable type-strain genomes for metagenomic binning, comparative biology and taxonomic classification.</title>
        <authorList>
            <person name="Goeker M."/>
        </authorList>
    </citation>
    <scope>NUCLEOTIDE SEQUENCE [LARGE SCALE GENOMIC DNA]</scope>
    <source>
        <strain evidence="3 4">DSM 25879</strain>
    </source>
</reference>
<keyword evidence="1" id="KW-0812">Transmembrane</keyword>
<gene>
    <name evidence="3" type="ORF">JOC95_000362</name>
</gene>
<evidence type="ECO:0000259" key="2">
    <source>
        <dbReference type="Pfam" id="PF12773"/>
    </source>
</evidence>
<name>A0ABS2NV29_9BACI</name>
<organism evidence="3 4">
    <name type="scientific">Sutcliffiella tianshenii</name>
    <dbReference type="NCBI Taxonomy" id="1463404"/>
    <lineage>
        <taxon>Bacteria</taxon>
        <taxon>Bacillati</taxon>
        <taxon>Bacillota</taxon>
        <taxon>Bacilli</taxon>
        <taxon>Bacillales</taxon>
        <taxon>Bacillaceae</taxon>
        <taxon>Sutcliffiella</taxon>
    </lineage>
</organism>
<protein>
    <recommendedName>
        <fullName evidence="2">DZANK-type domain-containing protein</fullName>
    </recommendedName>
</protein>
<keyword evidence="1" id="KW-0472">Membrane</keyword>
<evidence type="ECO:0000313" key="3">
    <source>
        <dbReference type="EMBL" id="MBM7618520.1"/>
    </source>
</evidence>
<feature type="transmembrane region" description="Helical" evidence="1">
    <location>
        <begin position="147"/>
        <end position="167"/>
    </location>
</feature>
<feature type="transmembrane region" description="Helical" evidence="1">
    <location>
        <begin position="441"/>
        <end position="459"/>
    </location>
</feature>
<comment type="caution">
    <text evidence="3">The sequence shown here is derived from an EMBL/GenBank/DDBJ whole genome shotgun (WGS) entry which is preliminary data.</text>
</comment>
<dbReference type="Proteomes" id="UP000737402">
    <property type="component" value="Unassembled WGS sequence"/>
</dbReference>
<dbReference type="InterPro" id="IPR025874">
    <property type="entry name" value="DZR"/>
</dbReference>
<accession>A0ABS2NV29</accession>
<evidence type="ECO:0000256" key="1">
    <source>
        <dbReference type="SAM" id="Phobius"/>
    </source>
</evidence>
<feature type="transmembrane region" description="Helical" evidence="1">
    <location>
        <begin position="479"/>
        <end position="501"/>
    </location>
</feature>
<keyword evidence="4" id="KW-1185">Reference proteome</keyword>
<dbReference type="Pfam" id="PF12773">
    <property type="entry name" value="DZR"/>
    <property type="match status" value="1"/>
</dbReference>
<dbReference type="RefSeq" id="WP_204412810.1">
    <property type="nucleotide sequence ID" value="NZ_JAFBED010000001.1"/>
</dbReference>
<keyword evidence="1" id="KW-1133">Transmembrane helix</keyword>
<feature type="transmembrane region" description="Helical" evidence="1">
    <location>
        <begin position="410"/>
        <end position="429"/>
    </location>
</feature>
<feature type="transmembrane region" description="Helical" evidence="1">
    <location>
        <begin position="187"/>
        <end position="207"/>
    </location>
</feature>
<dbReference type="EMBL" id="JAFBED010000001">
    <property type="protein sequence ID" value="MBM7618520.1"/>
    <property type="molecule type" value="Genomic_DNA"/>
</dbReference>
<feature type="transmembrane region" description="Helical" evidence="1">
    <location>
        <begin position="307"/>
        <end position="326"/>
    </location>
</feature>
<feature type="transmembrane region" description="Helical" evidence="1">
    <location>
        <begin position="219"/>
        <end position="242"/>
    </location>
</feature>
<sequence>MFCKHCGTKNPEGAHYCVNDGLPLTGTSDQIVTVKETVNYCKSCSHKNELDALYCTACGISLEKVVEKKAGAGDILSLGSKKSRTESTGSLPVIEEGLAEKFSGLGLKHAAKYAGIAIGILLILSFIGSIFINSAMRDILGGDVTEMFTSGLKFISMTDVLMLSHLAGVKYSVSVLGQEMSLMTSGWISFFAIISAVGLILAGFLANRKATDRTAIERFYTILPVSVVYSVVVAIISTFAGVSVKLEDPTSLFGGITVSADYQFMVVLVNALILSIIFTTIGSIIGMAPQLKGPGGNIRFGVSIQRAALHTVLGVVICMVLTLVVIGNKADIKDLKEEVGDEAYLVDFFLIQAGTYMWNLAHLGSLEFEVNAYDENLGAKYSILGGSKADGANVEESQEMAQGLTQVLGSLWYFFLVPILLHFWAGVALRRASAGNLLYEIGAYALVFGMMNTAIFQLMKLSIDTTFDGLFNVSFGFSFLLTFLFSTIIAFGISYAGVVLLKRKSGTEMIHQQPQASNF</sequence>